<name>A0ABV5K830_9ACTN</name>
<evidence type="ECO:0000313" key="3">
    <source>
        <dbReference type="Proteomes" id="UP001589750"/>
    </source>
</evidence>
<gene>
    <name evidence="2" type="ORF">ACFFRI_07605</name>
</gene>
<dbReference type="InterPro" id="IPR031325">
    <property type="entry name" value="RHS_repeat"/>
</dbReference>
<feature type="compositionally biased region" description="Low complexity" evidence="1">
    <location>
        <begin position="403"/>
        <end position="412"/>
    </location>
</feature>
<feature type="compositionally biased region" description="Low complexity" evidence="1">
    <location>
        <begin position="615"/>
        <end position="632"/>
    </location>
</feature>
<reference evidence="2 3" key="1">
    <citation type="submission" date="2024-09" db="EMBL/GenBank/DDBJ databases">
        <authorList>
            <person name="Sun Q."/>
            <person name="Mori K."/>
        </authorList>
    </citation>
    <scope>NUCLEOTIDE SEQUENCE [LARGE SCALE GENOMIC DNA]</scope>
    <source>
        <strain evidence="2 3">JCM 9626</strain>
    </source>
</reference>
<sequence>MNNRVDSTGDAKPPLARPRLGEFINEAGGITTIQYSPQQCDPTNPPSPATNTQRCFPVYWAPFGGTPAMDWFNKFVVTGVTQNDTTTGDLIQTNYQYAGTAAWRYADDPQLPDAYRTWSDWRGYNRVDTLVGRSDQQRSMSSEFYLRGMDGNRTASGSTSHVVVSGLDAPSITDSNEFAGTAYESVLFNGMSAAGVAGSRISESISTPWSRQTASTTQVGGTIDGKTASPVELTASYVDTQTTVDRTFMYGSPVTNATSRSTTHQILQWDSYGMPIRSESYATPDEATPTTHTDAQCATIAYARNPALNLVALIARTFVQSVACASADTATLPTDKTTSGSVISDTYATYDGATSWQGQVPTLGDATATYRAVGYNDGTREATALQQVADVTYDALGRRRTSTDTNSGTTTTEYNPVGAGVPISTTSKNAKGQPTVTTWDGARMLPLTVVDANQRTTENTYDAIGRLTAVWDPRYSRAQGQAASQKFAYSIGGTAAGDGHVAGTWIATYVPKGPTGTAYNVSYQVFDALLRARQTQKPSPQGGQILTDTTYDDLGRVATSWTDAWDDQHSPTGTRYVLGYGGADQTDNTFDGAGRIVKATESWTVPTPGTCAPNSTRCSRSTTTTYTGDATTVVPPPGGLATTTVVDALGRTTQNITYPGNDPTATGAVKNVTAYDAQGRPKSVTGPDQLSTTVGYDLFGRTVSNSDPASGTSTTTYNDNDQVIATKDARGQQLNYTYDILGRATGLYQGASATNASELASWSYDAAGQLGQLSSTTRYVGGNVASGRAYKSTVNTYDSLYRPTKTTLTLPGNDTLVTGANLPTTVSHTESYNRDGTVNTLGEPAIAGLPAETETYGYDSTGLGLPTTLNGAQGVVLSTGYTPFGDISTMALGAAGTSNSQVNFAYGYDGLRRLTRLQTTDPASSGSHLINASYAYNTAGQLTSVFDSAGSGNTQNTCYSYSSFARLSAEWTPSSANCAAPTKSTIAGAAPYWTSYGFNTTGAGQRTTKVDHSFTGGPSSDTTTTYTYGGTCNSKTQSSRVLTNVRKVVGSTTANYPYCVDASGGQTTSATVTGAARTMAWDGEGHLSNLVQGSGTSATKYTYVYNTDGSLLVKRPTDPAAAGTTTLYLGDTEVEATLSSNGTWALKGTRHYTAFAGTVAVRTATPSTTSTLTFQAADPQGTTNVEWSSTAPGVTRAKRYTDAFGVPVNVSTWADARRFLSLPYDSTLGLSHLGAREYDPQTGRFMSVDPVLNAADPVSMDSYGYSDHDPVNSSDPEGTICTAKPDPDNGSCPANQPTAPHTTHHSGSAPASNTPSSTQSALVEQIAQEKEFIKNIKILIFVHQQDIQRATARLEQDSGGELSKSDVILAALALGLFVSDVVAPELIPVEAGGEAELAELAEGEGAAGIAAAEAIPFELEAELTELETLKLDVTAEESLLADNQAALKALGGVGPVNQGEAGVLKTIADLEAAGGRVIQREVTLDVNGVRTRPDLYVEFPNGEKGFIEVKTGEGARLTSNQTTAYPGIRTGGAIPRGKNAEEAGLEVGRPLPAMRVWIVRQPWP</sequence>
<feature type="compositionally biased region" description="Polar residues" evidence="1">
    <location>
        <begin position="1292"/>
        <end position="1322"/>
    </location>
</feature>
<dbReference type="InterPro" id="IPR006530">
    <property type="entry name" value="YD"/>
</dbReference>
<dbReference type="Pfam" id="PF05593">
    <property type="entry name" value="RHS_repeat"/>
    <property type="match status" value="1"/>
</dbReference>
<dbReference type="NCBIfam" id="TIGR03696">
    <property type="entry name" value="Rhs_assc_core"/>
    <property type="match status" value="1"/>
</dbReference>
<comment type="caution">
    <text evidence="2">The sequence shown here is derived from an EMBL/GenBank/DDBJ whole genome shotgun (WGS) entry which is preliminary data.</text>
</comment>
<dbReference type="PANTHER" id="PTHR32305">
    <property type="match status" value="1"/>
</dbReference>
<evidence type="ECO:0000256" key="1">
    <source>
        <dbReference type="SAM" id="MobiDB-lite"/>
    </source>
</evidence>
<accession>A0ABV5K830</accession>
<dbReference type="InterPro" id="IPR050708">
    <property type="entry name" value="T6SS_VgrG/RHS"/>
</dbReference>
<dbReference type="NCBIfam" id="TIGR01643">
    <property type="entry name" value="YD_repeat_2x"/>
    <property type="match status" value="2"/>
</dbReference>
<organism evidence="2 3">
    <name type="scientific">Nocardioides plantarum</name>
    <dbReference type="NCBI Taxonomy" id="29299"/>
    <lineage>
        <taxon>Bacteria</taxon>
        <taxon>Bacillati</taxon>
        <taxon>Actinomycetota</taxon>
        <taxon>Actinomycetes</taxon>
        <taxon>Propionibacteriales</taxon>
        <taxon>Nocardioidaceae</taxon>
        <taxon>Nocardioides</taxon>
    </lineage>
</organism>
<dbReference type="InterPro" id="IPR022385">
    <property type="entry name" value="Rhs_assc_core"/>
</dbReference>
<feature type="region of interest" description="Disordered" evidence="1">
    <location>
        <begin position="1259"/>
        <end position="1322"/>
    </location>
</feature>
<dbReference type="EMBL" id="JBHMDG010000009">
    <property type="protein sequence ID" value="MFB9312904.1"/>
    <property type="molecule type" value="Genomic_DNA"/>
</dbReference>
<dbReference type="Gene3D" id="2.180.10.10">
    <property type="entry name" value="RHS repeat-associated core"/>
    <property type="match status" value="2"/>
</dbReference>
<feature type="compositionally biased region" description="Polar residues" evidence="1">
    <location>
        <begin position="423"/>
        <end position="434"/>
    </location>
</feature>
<dbReference type="RefSeq" id="WP_140011499.1">
    <property type="nucleotide sequence ID" value="NZ_JBHMDG010000009.1"/>
</dbReference>
<proteinExistence type="predicted"/>
<feature type="region of interest" description="Disordered" evidence="1">
    <location>
        <begin position="608"/>
        <end position="638"/>
    </location>
</feature>
<feature type="region of interest" description="Disordered" evidence="1">
    <location>
        <begin position="399"/>
        <end position="434"/>
    </location>
</feature>
<dbReference type="PANTHER" id="PTHR32305:SF17">
    <property type="entry name" value="TRNA NUCLEASE WAPA"/>
    <property type="match status" value="1"/>
</dbReference>
<protein>
    <submittedName>
        <fullName evidence="2">RHS repeat-associated core domain-containing protein</fullName>
    </submittedName>
</protein>
<evidence type="ECO:0000313" key="2">
    <source>
        <dbReference type="EMBL" id="MFB9312904.1"/>
    </source>
</evidence>
<keyword evidence="3" id="KW-1185">Reference proteome</keyword>
<dbReference type="Proteomes" id="UP001589750">
    <property type="component" value="Unassembled WGS sequence"/>
</dbReference>